<keyword evidence="3" id="KW-0547">Nucleotide-binding</keyword>
<evidence type="ECO:0000256" key="4">
    <source>
        <dbReference type="ARBA" id="ARBA00022840"/>
    </source>
</evidence>
<evidence type="ECO:0000256" key="1">
    <source>
        <dbReference type="ARBA" id="ARBA00004651"/>
    </source>
</evidence>
<proteinExistence type="predicted"/>
<dbReference type="InterPro" id="IPR017871">
    <property type="entry name" value="ABC_transporter-like_CS"/>
</dbReference>
<keyword evidence="6 7" id="KW-0472">Membrane</keyword>
<evidence type="ECO:0000256" key="3">
    <source>
        <dbReference type="ARBA" id="ARBA00022741"/>
    </source>
</evidence>
<accession>A0ABU1F8N1</accession>
<evidence type="ECO:0000259" key="8">
    <source>
        <dbReference type="PROSITE" id="PS50893"/>
    </source>
</evidence>
<dbReference type="Pfam" id="PF00664">
    <property type="entry name" value="ABC_membrane"/>
    <property type="match status" value="1"/>
</dbReference>
<feature type="domain" description="ABC transmembrane type-1" evidence="9">
    <location>
        <begin position="3"/>
        <end position="284"/>
    </location>
</feature>
<feature type="transmembrane region" description="Helical" evidence="7">
    <location>
        <begin position="144"/>
        <end position="164"/>
    </location>
</feature>
<name>A0ABU1F8N1_9RHOB</name>
<comment type="subcellular location">
    <subcellularLocation>
        <location evidence="1">Cell membrane</location>
        <topology evidence="1">Multi-pass membrane protein</topology>
    </subcellularLocation>
</comment>
<evidence type="ECO:0000256" key="6">
    <source>
        <dbReference type="ARBA" id="ARBA00023136"/>
    </source>
</evidence>
<dbReference type="InterPro" id="IPR003593">
    <property type="entry name" value="AAA+_ATPase"/>
</dbReference>
<keyword evidence="11" id="KW-1185">Reference proteome</keyword>
<dbReference type="SUPFAM" id="SSF90123">
    <property type="entry name" value="ABC transporter transmembrane region"/>
    <property type="match status" value="1"/>
</dbReference>
<protein>
    <submittedName>
        <fullName evidence="10">ABC transporter ATP-binding protein</fullName>
    </submittedName>
</protein>
<sequence length="558" mass="60120">MMALAGVFMVIEGSTLAALSWMLEPLFDRVFVGGDAGAIWWVGGAILGLFAIRAVVSVIDKALLTMISQRSSGKMQADLLRHLLTLDMGFYQTNSPGTLIEKVQGDTLAVQGVWQAVIMGVGRDIIALVTLFAVALSIDVRWTVVALIGAPILIAPTALLQRYIRRKTGQIRSQSGERATRLDEVFHGIATVKLNRMEDYQARRFERVIRAIIRAETRKETSRAVLPALIDLVTGIGFFGVLVLGGREILAGERTVGEFMSFFTAMALAFQPLRRLGALAGLWQVAAASLERLYALFDERPAVPAVPARPLPPPEGAPGIEFRDVALWYGEHQVLRGLDLRAEAGRRTAIVGPSGAGKTTVFHLLTRLAEPAAGRITLGGQDIAQMDLAALRGMFAVVSQDAWLFDETLRDNILMGRTDVPEDRLQAALEAANAAEFVARLPQGLDTRAGPRGSALSGGQRQRIAIARALLRDAPVLLMDEATSALDAASEALVTEALERLAAGRTTLVIAHRLSTVQGADRIVVMDQGRVVDAGTHAELLARGGLYADLCRLQFEGA</sequence>
<evidence type="ECO:0000313" key="11">
    <source>
        <dbReference type="Proteomes" id="UP001247754"/>
    </source>
</evidence>
<evidence type="ECO:0000259" key="9">
    <source>
        <dbReference type="PROSITE" id="PS50929"/>
    </source>
</evidence>
<dbReference type="Proteomes" id="UP001247754">
    <property type="component" value="Unassembled WGS sequence"/>
</dbReference>
<feature type="transmembrane region" description="Helical" evidence="7">
    <location>
        <begin position="116"/>
        <end position="138"/>
    </location>
</feature>
<dbReference type="Gene3D" id="1.20.1560.10">
    <property type="entry name" value="ABC transporter type 1, transmembrane domain"/>
    <property type="match status" value="1"/>
</dbReference>
<reference evidence="10 11" key="1">
    <citation type="submission" date="2023-09" db="EMBL/GenBank/DDBJ databases">
        <title>Xinfangfangia sedmenti sp. nov., isolated the sedment.</title>
        <authorList>
            <person name="Xu L."/>
        </authorList>
    </citation>
    <scope>NUCLEOTIDE SEQUENCE [LARGE SCALE GENOMIC DNA]</scope>
    <source>
        <strain evidence="10 11">LG-4</strain>
    </source>
</reference>
<evidence type="ECO:0000256" key="5">
    <source>
        <dbReference type="ARBA" id="ARBA00022989"/>
    </source>
</evidence>
<dbReference type="InterPro" id="IPR011527">
    <property type="entry name" value="ABC1_TM_dom"/>
</dbReference>
<dbReference type="InterPro" id="IPR027417">
    <property type="entry name" value="P-loop_NTPase"/>
</dbReference>
<feature type="transmembrane region" description="Helical" evidence="7">
    <location>
        <begin position="41"/>
        <end position="64"/>
    </location>
</feature>
<evidence type="ECO:0000256" key="7">
    <source>
        <dbReference type="SAM" id="Phobius"/>
    </source>
</evidence>
<keyword evidence="5 7" id="KW-1133">Transmembrane helix</keyword>
<gene>
    <name evidence="10" type="ORF">RGD00_11475</name>
</gene>
<dbReference type="EMBL" id="JAVKPH010000011">
    <property type="protein sequence ID" value="MDR5653231.1"/>
    <property type="molecule type" value="Genomic_DNA"/>
</dbReference>
<dbReference type="GO" id="GO:0005524">
    <property type="term" value="F:ATP binding"/>
    <property type="evidence" value="ECO:0007669"/>
    <property type="project" value="UniProtKB-KW"/>
</dbReference>
<dbReference type="SUPFAM" id="SSF52540">
    <property type="entry name" value="P-loop containing nucleoside triphosphate hydrolases"/>
    <property type="match status" value="1"/>
</dbReference>
<dbReference type="Gene3D" id="3.40.50.300">
    <property type="entry name" value="P-loop containing nucleotide triphosphate hydrolases"/>
    <property type="match status" value="1"/>
</dbReference>
<dbReference type="CDD" id="cd18552">
    <property type="entry name" value="ABC_6TM_MsbA_like"/>
    <property type="match status" value="1"/>
</dbReference>
<dbReference type="PROSITE" id="PS50929">
    <property type="entry name" value="ABC_TM1F"/>
    <property type="match status" value="1"/>
</dbReference>
<feature type="domain" description="ABC transporter" evidence="8">
    <location>
        <begin position="320"/>
        <end position="553"/>
    </location>
</feature>
<dbReference type="Pfam" id="PF00005">
    <property type="entry name" value="ABC_tran"/>
    <property type="match status" value="1"/>
</dbReference>
<comment type="caution">
    <text evidence="10">The sequence shown here is derived from an EMBL/GenBank/DDBJ whole genome shotgun (WGS) entry which is preliminary data.</text>
</comment>
<dbReference type="InterPro" id="IPR039421">
    <property type="entry name" value="Type_1_exporter"/>
</dbReference>
<dbReference type="SMART" id="SM00382">
    <property type="entry name" value="AAA"/>
    <property type="match status" value="1"/>
</dbReference>
<dbReference type="PANTHER" id="PTHR43394:SF1">
    <property type="entry name" value="ATP-BINDING CASSETTE SUB-FAMILY B MEMBER 10, MITOCHONDRIAL"/>
    <property type="match status" value="1"/>
</dbReference>
<dbReference type="InterPro" id="IPR003439">
    <property type="entry name" value="ABC_transporter-like_ATP-bd"/>
</dbReference>
<dbReference type="PANTHER" id="PTHR43394">
    <property type="entry name" value="ATP-DEPENDENT PERMEASE MDL1, MITOCHONDRIAL"/>
    <property type="match status" value="1"/>
</dbReference>
<evidence type="ECO:0000256" key="2">
    <source>
        <dbReference type="ARBA" id="ARBA00022692"/>
    </source>
</evidence>
<dbReference type="InterPro" id="IPR036640">
    <property type="entry name" value="ABC1_TM_sf"/>
</dbReference>
<dbReference type="PROSITE" id="PS50893">
    <property type="entry name" value="ABC_TRANSPORTER_2"/>
    <property type="match status" value="1"/>
</dbReference>
<dbReference type="PROSITE" id="PS00211">
    <property type="entry name" value="ABC_TRANSPORTER_1"/>
    <property type="match status" value="1"/>
</dbReference>
<keyword evidence="2 7" id="KW-0812">Transmembrane</keyword>
<evidence type="ECO:0000313" key="10">
    <source>
        <dbReference type="EMBL" id="MDR5653231.1"/>
    </source>
</evidence>
<keyword evidence="4 10" id="KW-0067">ATP-binding</keyword>
<feature type="transmembrane region" description="Helical" evidence="7">
    <location>
        <begin position="224"/>
        <end position="244"/>
    </location>
</feature>
<organism evidence="10 11">
    <name type="scientific">Ruixingdingia sedimenti</name>
    <dbReference type="NCBI Taxonomy" id="3073604"/>
    <lineage>
        <taxon>Bacteria</taxon>
        <taxon>Pseudomonadati</taxon>
        <taxon>Pseudomonadota</taxon>
        <taxon>Alphaproteobacteria</taxon>
        <taxon>Rhodobacterales</taxon>
        <taxon>Paracoccaceae</taxon>
        <taxon>Ruixingdingia</taxon>
    </lineage>
</organism>